<keyword evidence="3" id="KW-1185">Reference proteome</keyword>
<dbReference type="Proteomes" id="UP000194236">
    <property type="component" value="Unassembled WGS sequence"/>
</dbReference>
<sequence length="156" mass="17585">MLMLNKAAGNDANLERSLYELLQYTKNMGKFYNVESDGAQTILALLPDRPNRPFVYKGENSLLKNLSTYGGLLDPNLLSSSNGDQILKLDISKPDSEVLHAIFNKMKDELHGTEKLIPYEIDGVNYHHDDISMQQQARRIPQSGRPSSATDRYNDV</sequence>
<reference evidence="2 3" key="1">
    <citation type="submission" date="2017-03" db="EMBL/GenBank/DDBJ databases">
        <title>Genome Survey of Euroglyphus maynei.</title>
        <authorList>
            <person name="Arlian L.G."/>
            <person name="Morgan M.S."/>
            <person name="Rider S.D."/>
        </authorList>
    </citation>
    <scope>NUCLEOTIDE SEQUENCE [LARGE SCALE GENOMIC DNA]</scope>
    <source>
        <strain evidence="2">Arlian Lab</strain>
        <tissue evidence="2">Whole body</tissue>
    </source>
</reference>
<evidence type="ECO:0000256" key="1">
    <source>
        <dbReference type="SAM" id="MobiDB-lite"/>
    </source>
</evidence>
<protein>
    <submittedName>
        <fullName evidence="2">Uncharacterized protein</fullName>
    </submittedName>
</protein>
<gene>
    <name evidence="2" type="ORF">BLA29_012150</name>
</gene>
<proteinExistence type="predicted"/>
<organism evidence="2 3">
    <name type="scientific">Euroglyphus maynei</name>
    <name type="common">Mayne's house dust mite</name>
    <dbReference type="NCBI Taxonomy" id="6958"/>
    <lineage>
        <taxon>Eukaryota</taxon>
        <taxon>Metazoa</taxon>
        <taxon>Ecdysozoa</taxon>
        <taxon>Arthropoda</taxon>
        <taxon>Chelicerata</taxon>
        <taxon>Arachnida</taxon>
        <taxon>Acari</taxon>
        <taxon>Acariformes</taxon>
        <taxon>Sarcoptiformes</taxon>
        <taxon>Astigmata</taxon>
        <taxon>Psoroptidia</taxon>
        <taxon>Analgoidea</taxon>
        <taxon>Pyroglyphidae</taxon>
        <taxon>Pyroglyphinae</taxon>
        <taxon>Euroglyphus</taxon>
    </lineage>
</organism>
<name>A0A1Y3BUV8_EURMA</name>
<accession>A0A1Y3BUV8</accession>
<feature type="non-terminal residue" evidence="2">
    <location>
        <position position="156"/>
    </location>
</feature>
<feature type="region of interest" description="Disordered" evidence="1">
    <location>
        <begin position="137"/>
        <end position="156"/>
    </location>
</feature>
<evidence type="ECO:0000313" key="3">
    <source>
        <dbReference type="Proteomes" id="UP000194236"/>
    </source>
</evidence>
<evidence type="ECO:0000313" key="2">
    <source>
        <dbReference type="EMBL" id="OTF82955.1"/>
    </source>
</evidence>
<comment type="caution">
    <text evidence="2">The sequence shown here is derived from an EMBL/GenBank/DDBJ whole genome shotgun (WGS) entry which is preliminary data.</text>
</comment>
<feature type="compositionally biased region" description="Polar residues" evidence="1">
    <location>
        <begin position="144"/>
        <end position="156"/>
    </location>
</feature>
<dbReference type="AlphaFoldDB" id="A0A1Y3BUV8"/>
<dbReference type="EMBL" id="MUJZ01005947">
    <property type="protein sequence ID" value="OTF82955.1"/>
    <property type="molecule type" value="Genomic_DNA"/>
</dbReference>